<evidence type="ECO:0000256" key="2">
    <source>
        <dbReference type="ARBA" id="ARBA00023015"/>
    </source>
</evidence>
<dbReference type="GO" id="GO:0006071">
    <property type="term" value="P:glycerol metabolic process"/>
    <property type="evidence" value="ECO:0007669"/>
    <property type="project" value="UniProtKB-KW"/>
</dbReference>
<keyword evidence="2" id="KW-0805">Transcription regulation</keyword>
<reference evidence="9 10" key="1">
    <citation type="submission" date="2019-03" db="EMBL/GenBank/DDBJ databases">
        <title>Draft genome sequences of novel Actinobacteria.</title>
        <authorList>
            <person name="Sahin N."/>
            <person name="Ay H."/>
            <person name="Saygin H."/>
        </authorList>
    </citation>
    <scope>NUCLEOTIDE SEQUENCE [LARGE SCALE GENOMIC DNA]</scope>
    <source>
        <strain evidence="9 10">JCM 30547</strain>
    </source>
</reference>
<dbReference type="PANTHER" id="PTHR30136">
    <property type="entry name" value="HELIX-TURN-HELIX TRANSCRIPTIONAL REGULATOR, ICLR FAMILY"/>
    <property type="match status" value="1"/>
</dbReference>
<name>A0A4R4QF96_9ACTN</name>
<dbReference type="AlphaFoldDB" id="A0A4R4QF96"/>
<evidence type="ECO:0000256" key="3">
    <source>
        <dbReference type="ARBA" id="ARBA00023125"/>
    </source>
</evidence>
<dbReference type="InterPro" id="IPR014757">
    <property type="entry name" value="Tscrpt_reg_IclR_C"/>
</dbReference>
<evidence type="ECO:0000256" key="6">
    <source>
        <dbReference type="ARBA" id="ARBA00070406"/>
    </source>
</evidence>
<evidence type="ECO:0000259" key="8">
    <source>
        <dbReference type="PROSITE" id="PS51078"/>
    </source>
</evidence>
<evidence type="ECO:0000259" key="7">
    <source>
        <dbReference type="PROSITE" id="PS51077"/>
    </source>
</evidence>
<evidence type="ECO:0000313" key="10">
    <source>
        <dbReference type="Proteomes" id="UP000295075"/>
    </source>
</evidence>
<sequence length="271" mass="29221">MQETIPRGSVQSIDRAVAILRCFDARTPDLGISDLSRATGLSTSTVHRLLVAMVENGLIRQTAQRRYAIGPLVVQLAHTSGIPATLRDAAQPVLRELRDVTGETAAVHELLASGHRVVLDQVESRHQLRRTYTEFGVPLPLPQGAPGKVLLAFAPWQRQVEVLSAPLEQVLPDTITDPDRLAAQLAEIRERGFATSMTERTPGICSVAAPVFDYAGQVVGCLSVSGPELRMPAEVLLEFGARIVPAAWEVSELLGATTAGRERATEQASAR</sequence>
<dbReference type="FunFam" id="1.10.10.10:FF:000056">
    <property type="entry name" value="IclR family transcriptional regulator"/>
    <property type="match status" value="1"/>
</dbReference>
<evidence type="ECO:0000256" key="4">
    <source>
        <dbReference type="ARBA" id="ARBA00023163"/>
    </source>
</evidence>
<dbReference type="Proteomes" id="UP000295075">
    <property type="component" value="Unassembled WGS sequence"/>
</dbReference>
<dbReference type="PROSITE" id="PS51078">
    <property type="entry name" value="ICLR_ED"/>
    <property type="match status" value="1"/>
</dbReference>
<dbReference type="InterPro" id="IPR029016">
    <property type="entry name" value="GAF-like_dom_sf"/>
</dbReference>
<dbReference type="GO" id="GO:0003700">
    <property type="term" value="F:DNA-binding transcription factor activity"/>
    <property type="evidence" value="ECO:0007669"/>
    <property type="project" value="TreeGrafter"/>
</dbReference>
<dbReference type="Gene3D" id="1.10.10.10">
    <property type="entry name" value="Winged helix-like DNA-binding domain superfamily/Winged helix DNA-binding domain"/>
    <property type="match status" value="1"/>
</dbReference>
<dbReference type="PROSITE" id="PS51077">
    <property type="entry name" value="HTH_ICLR"/>
    <property type="match status" value="1"/>
</dbReference>
<dbReference type="SUPFAM" id="SSF55781">
    <property type="entry name" value="GAF domain-like"/>
    <property type="match status" value="1"/>
</dbReference>
<comment type="function">
    <text evidence="5">May be an activator protein for the gylABX operon.</text>
</comment>
<gene>
    <name evidence="9" type="ORF">E1261_05325</name>
</gene>
<dbReference type="SMART" id="SM00346">
    <property type="entry name" value="HTH_ICLR"/>
    <property type="match status" value="1"/>
</dbReference>
<dbReference type="Pfam" id="PF01614">
    <property type="entry name" value="IclR_C"/>
    <property type="match status" value="1"/>
</dbReference>
<keyword evidence="3" id="KW-0238">DNA-binding</keyword>
<evidence type="ECO:0000256" key="1">
    <source>
        <dbReference type="ARBA" id="ARBA00022798"/>
    </source>
</evidence>
<dbReference type="InterPro" id="IPR036388">
    <property type="entry name" value="WH-like_DNA-bd_sf"/>
</dbReference>
<dbReference type="PANTHER" id="PTHR30136:SF35">
    <property type="entry name" value="HTH-TYPE TRANSCRIPTIONAL REGULATOR RV1719"/>
    <property type="match status" value="1"/>
</dbReference>
<dbReference type="InterPro" id="IPR050707">
    <property type="entry name" value="HTH_MetabolicPath_Reg"/>
</dbReference>
<protein>
    <recommendedName>
        <fullName evidence="6">Glycerol operon regulatory protein</fullName>
    </recommendedName>
</protein>
<feature type="domain" description="HTH iclR-type" evidence="7">
    <location>
        <begin position="10"/>
        <end position="71"/>
    </location>
</feature>
<dbReference type="Pfam" id="PF09339">
    <property type="entry name" value="HTH_IclR"/>
    <property type="match status" value="1"/>
</dbReference>
<keyword evidence="1" id="KW-0319">Glycerol metabolism</keyword>
<dbReference type="EMBL" id="SMKA01000011">
    <property type="protein sequence ID" value="TDC33863.1"/>
    <property type="molecule type" value="Genomic_DNA"/>
</dbReference>
<evidence type="ECO:0000256" key="5">
    <source>
        <dbReference type="ARBA" id="ARBA00058938"/>
    </source>
</evidence>
<dbReference type="Gene3D" id="3.30.450.40">
    <property type="match status" value="1"/>
</dbReference>
<dbReference type="OrthoDB" id="8479143at2"/>
<dbReference type="InterPro" id="IPR005471">
    <property type="entry name" value="Tscrpt_reg_IclR_N"/>
</dbReference>
<keyword evidence="10" id="KW-1185">Reference proteome</keyword>
<accession>A0A4R4QF96</accession>
<dbReference type="GO" id="GO:0045892">
    <property type="term" value="P:negative regulation of DNA-templated transcription"/>
    <property type="evidence" value="ECO:0007669"/>
    <property type="project" value="TreeGrafter"/>
</dbReference>
<evidence type="ECO:0000313" key="9">
    <source>
        <dbReference type="EMBL" id="TDC33863.1"/>
    </source>
</evidence>
<dbReference type="RefSeq" id="WP_132402717.1">
    <property type="nucleotide sequence ID" value="NZ_SMKA01000011.1"/>
</dbReference>
<dbReference type="SUPFAM" id="SSF46785">
    <property type="entry name" value="Winged helix' DNA-binding domain"/>
    <property type="match status" value="1"/>
</dbReference>
<feature type="domain" description="IclR-ED" evidence="8">
    <location>
        <begin position="72"/>
        <end position="256"/>
    </location>
</feature>
<comment type="caution">
    <text evidence="9">The sequence shown here is derived from an EMBL/GenBank/DDBJ whole genome shotgun (WGS) entry which is preliminary data.</text>
</comment>
<proteinExistence type="predicted"/>
<organism evidence="9 10">
    <name type="scientific">Kribbella albertanoniae</name>
    <dbReference type="NCBI Taxonomy" id="1266829"/>
    <lineage>
        <taxon>Bacteria</taxon>
        <taxon>Bacillati</taxon>
        <taxon>Actinomycetota</taxon>
        <taxon>Actinomycetes</taxon>
        <taxon>Propionibacteriales</taxon>
        <taxon>Kribbellaceae</taxon>
        <taxon>Kribbella</taxon>
    </lineage>
</organism>
<keyword evidence="4" id="KW-0804">Transcription</keyword>
<dbReference type="InterPro" id="IPR036390">
    <property type="entry name" value="WH_DNA-bd_sf"/>
</dbReference>
<dbReference type="GO" id="GO:0003677">
    <property type="term" value="F:DNA binding"/>
    <property type="evidence" value="ECO:0007669"/>
    <property type="project" value="UniProtKB-KW"/>
</dbReference>